<evidence type="ECO:0000256" key="1">
    <source>
        <dbReference type="ARBA" id="ARBA00001971"/>
    </source>
</evidence>
<dbReference type="PANTHER" id="PTHR45655">
    <property type="entry name" value="GUANYLATE CYCLASE SOLUBLE SUBUNIT BETA-2"/>
    <property type="match status" value="1"/>
</dbReference>
<dbReference type="PANTHER" id="PTHR45655:SF2">
    <property type="entry name" value="GUANYLATE CYCLASE SOLUBLE SUBUNIT BETA-1"/>
    <property type="match status" value="1"/>
</dbReference>
<dbReference type="EMBL" id="JARKIK010000106">
    <property type="protein sequence ID" value="KAK8721333.1"/>
    <property type="molecule type" value="Genomic_DNA"/>
</dbReference>
<keyword evidence="2" id="KW-0479">Metal-binding</keyword>
<accession>A0AAW0VVH2</accession>
<protein>
    <recommendedName>
        <fullName evidence="4">Heme NO-binding domain-containing protein</fullName>
    </recommendedName>
</protein>
<dbReference type="InterPro" id="IPR024096">
    <property type="entry name" value="NO_sig/Golgi_transp_ligand-bd"/>
</dbReference>
<dbReference type="GO" id="GO:0020037">
    <property type="term" value="F:heme binding"/>
    <property type="evidence" value="ECO:0007669"/>
    <property type="project" value="InterPro"/>
</dbReference>
<keyword evidence="2" id="KW-0349">Heme</keyword>
<name>A0AAW0VVH2_CHEQU</name>
<comment type="cofactor">
    <cofactor evidence="1">
        <name>heme</name>
        <dbReference type="ChEBI" id="CHEBI:30413"/>
    </cofactor>
</comment>
<evidence type="ECO:0000256" key="3">
    <source>
        <dbReference type="ARBA" id="ARBA00023004"/>
    </source>
</evidence>
<dbReference type="GO" id="GO:0070482">
    <property type="term" value="P:response to oxygen levels"/>
    <property type="evidence" value="ECO:0007669"/>
    <property type="project" value="TreeGrafter"/>
</dbReference>
<sequence length="151" mass="17165">MYGFVNYAIEQLVVRNFGDDIWEDIKREAEVHMEGSFLVRLTYEDEITYNIVGAAEKVLGVPANAILEMFGKMFFKFCQESGYDTILQVLGATVSDFLQNLDALHDHLALIYPGMKAPSFRCTERPEDGALILHYYSDRPGLEYIVIGIVK</sequence>
<dbReference type="AlphaFoldDB" id="A0AAW0VVH2"/>
<dbReference type="InterPro" id="IPR011644">
    <property type="entry name" value="Heme_NO-bd"/>
</dbReference>
<dbReference type="Gene3D" id="3.90.1520.10">
    <property type="entry name" value="H-NOX domain"/>
    <property type="match status" value="1"/>
</dbReference>
<reference evidence="5 6" key="1">
    <citation type="journal article" date="2024" name="BMC Genomics">
        <title>Genome assembly of redclaw crayfish (Cherax quadricarinatus) provides insights into its immune adaptation and hypoxia tolerance.</title>
        <authorList>
            <person name="Liu Z."/>
            <person name="Zheng J."/>
            <person name="Li H."/>
            <person name="Fang K."/>
            <person name="Wang S."/>
            <person name="He J."/>
            <person name="Zhou D."/>
            <person name="Weng S."/>
            <person name="Chi M."/>
            <person name="Gu Z."/>
            <person name="He J."/>
            <person name="Li F."/>
            <person name="Wang M."/>
        </authorList>
    </citation>
    <scope>NUCLEOTIDE SEQUENCE [LARGE SCALE GENOMIC DNA]</scope>
    <source>
        <strain evidence="5">ZL_2023a</strain>
    </source>
</reference>
<evidence type="ECO:0000259" key="4">
    <source>
        <dbReference type="Pfam" id="PF07700"/>
    </source>
</evidence>
<keyword evidence="6" id="KW-1185">Reference proteome</keyword>
<dbReference type="GO" id="GO:0019934">
    <property type="term" value="P:cGMP-mediated signaling"/>
    <property type="evidence" value="ECO:0007669"/>
    <property type="project" value="TreeGrafter"/>
</dbReference>
<keyword evidence="3" id="KW-0408">Iron</keyword>
<dbReference type="SUPFAM" id="SSF111126">
    <property type="entry name" value="Ligand-binding domain in the NO signalling and Golgi transport"/>
    <property type="match status" value="1"/>
</dbReference>
<comment type="caution">
    <text evidence="5">The sequence shown here is derived from an EMBL/GenBank/DDBJ whole genome shotgun (WGS) entry which is preliminary data.</text>
</comment>
<dbReference type="Proteomes" id="UP001445076">
    <property type="component" value="Unassembled WGS sequence"/>
</dbReference>
<organism evidence="5 6">
    <name type="scientific">Cherax quadricarinatus</name>
    <name type="common">Australian red claw crayfish</name>
    <dbReference type="NCBI Taxonomy" id="27406"/>
    <lineage>
        <taxon>Eukaryota</taxon>
        <taxon>Metazoa</taxon>
        <taxon>Ecdysozoa</taxon>
        <taxon>Arthropoda</taxon>
        <taxon>Crustacea</taxon>
        <taxon>Multicrustacea</taxon>
        <taxon>Malacostraca</taxon>
        <taxon>Eumalacostraca</taxon>
        <taxon>Eucarida</taxon>
        <taxon>Decapoda</taxon>
        <taxon>Pleocyemata</taxon>
        <taxon>Astacidea</taxon>
        <taxon>Parastacoidea</taxon>
        <taxon>Parastacidae</taxon>
        <taxon>Cherax</taxon>
    </lineage>
</organism>
<dbReference type="GO" id="GO:0008074">
    <property type="term" value="C:guanylate cyclase complex, soluble"/>
    <property type="evidence" value="ECO:0007669"/>
    <property type="project" value="TreeGrafter"/>
</dbReference>
<feature type="domain" description="Heme NO-binding" evidence="4">
    <location>
        <begin position="2"/>
        <end position="151"/>
    </location>
</feature>
<dbReference type="InterPro" id="IPR038158">
    <property type="entry name" value="H-NOX_domain_sf"/>
</dbReference>
<feature type="non-terminal residue" evidence="5">
    <location>
        <position position="151"/>
    </location>
</feature>
<evidence type="ECO:0000313" key="5">
    <source>
        <dbReference type="EMBL" id="KAK8721333.1"/>
    </source>
</evidence>
<gene>
    <name evidence="5" type="ORF">OTU49_012831</name>
</gene>
<dbReference type="Pfam" id="PF07700">
    <property type="entry name" value="HNOB"/>
    <property type="match status" value="1"/>
</dbReference>
<evidence type="ECO:0000313" key="6">
    <source>
        <dbReference type="Proteomes" id="UP001445076"/>
    </source>
</evidence>
<evidence type="ECO:0000256" key="2">
    <source>
        <dbReference type="ARBA" id="ARBA00022617"/>
    </source>
</evidence>
<proteinExistence type="predicted"/>
<dbReference type="GO" id="GO:0004383">
    <property type="term" value="F:guanylate cyclase activity"/>
    <property type="evidence" value="ECO:0007669"/>
    <property type="project" value="TreeGrafter"/>
</dbReference>